<dbReference type="PATRIC" id="fig|1615673.3.peg.1108"/>
<keyword evidence="4" id="KW-1185">Reference proteome</keyword>
<dbReference type="SUPFAM" id="SSF52172">
    <property type="entry name" value="CheY-like"/>
    <property type="match status" value="1"/>
</dbReference>
<name>A0A0R3ANG4_9PSED</name>
<dbReference type="EMBL" id="JYLN01000001">
    <property type="protein sequence ID" value="KRP74789.1"/>
    <property type="molecule type" value="Genomic_DNA"/>
</dbReference>
<proteinExistence type="predicted"/>
<evidence type="ECO:0000313" key="2">
    <source>
        <dbReference type="EMBL" id="MBI6633897.1"/>
    </source>
</evidence>
<reference evidence="2 4" key="2">
    <citation type="submission" date="2020-12" db="EMBL/GenBank/DDBJ databases">
        <title>Comparative genomic insights into the epidemiology and virulence of plant pathogenic Pseudomonads from Turkey.</title>
        <authorList>
            <person name="Dillon M."/>
            <person name="Ruiz-Bedoya T."/>
            <person name="Bendalovic-Torma C."/>
            <person name="Guttman K.M."/>
            <person name="Kwak H."/>
            <person name="Middleton M.A."/>
            <person name="Wang P.W."/>
            <person name="Horuz S."/>
            <person name="Aysan Y."/>
            <person name="Guttman D.S."/>
        </authorList>
    </citation>
    <scope>NUCLEOTIDE SEQUENCE [LARGE SCALE GENOMIC DNA]</scope>
    <source>
        <strain evidence="2 4">Marul_2_1</strain>
    </source>
</reference>
<accession>A0A0R3ANG4</accession>
<comment type="caution">
    <text evidence="1">The sequence shown here is derived from an EMBL/GenBank/DDBJ whole genome shotgun (WGS) entry which is preliminary data.</text>
</comment>
<gene>
    <name evidence="1" type="ORF">TX23_00935</name>
    <name evidence="2" type="ORF">YA0871_14615</name>
</gene>
<evidence type="ECO:0000313" key="1">
    <source>
        <dbReference type="EMBL" id="KRP74789.1"/>
    </source>
</evidence>
<dbReference type="Proteomes" id="UP000607562">
    <property type="component" value="Unassembled WGS sequence"/>
</dbReference>
<dbReference type="RefSeq" id="WP_057700629.1">
    <property type="nucleotide sequence ID" value="NZ_JAEILM010000041.1"/>
</dbReference>
<dbReference type="Proteomes" id="UP000050852">
    <property type="component" value="Unassembled WGS sequence"/>
</dbReference>
<dbReference type="OrthoDB" id="7028668at2"/>
<protein>
    <submittedName>
        <fullName evidence="1">Chemotaxis protein CheY</fullName>
    </submittedName>
</protein>
<reference evidence="1 3" key="1">
    <citation type="submission" date="2015-02" db="EMBL/GenBank/DDBJ databases">
        <title>Two Pseudomonas sp. nov., isolated from raw milk.</title>
        <authorList>
            <person name="Wenning M."/>
            <person name="von Neubeck M."/>
            <person name="Huptas C."/>
            <person name="Scherer S."/>
        </authorList>
    </citation>
    <scope>NUCLEOTIDE SEQUENCE [LARGE SCALE GENOMIC DNA]</scope>
    <source>
        <strain evidence="1 3">DSM 29164</strain>
    </source>
</reference>
<evidence type="ECO:0000313" key="3">
    <source>
        <dbReference type="Proteomes" id="UP000050852"/>
    </source>
</evidence>
<dbReference type="InterPro" id="IPR011006">
    <property type="entry name" value="CheY-like_superfamily"/>
</dbReference>
<dbReference type="AlphaFoldDB" id="A0A0R3ANG4"/>
<sequence length="139" mass="15688">MPNKALRFLIADGEHLERNKIEKMLNQLGYYRIAPLSSFDEVQALTRAGGVTFDLLIINTTLVRSRQIDLLNYCRDNPMIRHALIYDGQCAQRSVVSVSARQTLHLPLSQSPDFISLCRCLEMLDPAAMARAAGMSREH</sequence>
<dbReference type="EMBL" id="JAEILM010000041">
    <property type="protein sequence ID" value="MBI6633897.1"/>
    <property type="molecule type" value="Genomic_DNA"/>
</dbReference>
<evidence type="ECO:0000313" key="4">
    <source>
        <dbReference type="Proteomes" id="UP000607562"/>
    </source>
</evidence>
<organism evidence="1 3">
    <name type="scientific">Pseudomonas paralactis</name>
    <dbReference type="NCBI Taxonomy" id="1615673"/>
    <lineage>
        <taxon>Bacteria</taxon>
        <taxon>Pseudomonadati</taxon>
        <taxon>Pseudomonadota</taxon>
        <taxon>Gammaproteobacteria</taxon>
        <taxon>Pseudomonadales</taxon>
        <taxon>Pseudomonadaceae</taxon>
        <taxon>Pseudomonas</taxon>
    </lineage>
</organism>